<keyword evidence="4 6" id="KW-0732">Signal</keyword>
<dbReference type="RefSeq" id="WP_380679204.1">
    <property type="nucleotide sequence ID" value="NZ_CP173186.1"/>
</dbReference>
<comment type="similarity">
    <text evidence="2">Belongs to the prokaryotic sulfate-binding protein family.</text>
</comment>
<dbReference type="Proteomes" id="UP001589792">
    <property type="component" value="Unassembled WGS sequence"/>
</dbReference>
<comment type="caution">
    <text evidence="7">The sequence shown here is derived from an EMBL/GenBank/DDBJ whole genome shotgun (WGS) entry which is preliminary data.</text>
</comment>
<sequence>MKIRELIIATASILASFSLYAGGQFLDTTIVHQPKDGVVRLYGPGGPHTALIKAAASFEKKTGQHVEVIYGPEKKWSKEAQQHADIIFSASEQSMTAYLENYPFIASKDVVPMFIHPAVIAVAKGNPKNIKGFDDLINQPMKIVVTEGKGTYNTSGTGLWEDIAGRLGKLEDIKKVRSNIIAFEQGSGAAFKSFQELKADAWITWSDWPIANTDKVDMVAIEPERRIYRDFNIAISPKADPESAQFAAYLTTEEGSQFFKDEGWLL</sequence>
<evidence type="ECO:0000256" key="2">
    <source>
        <dbReference type="ARBA" id="ARBA00006099"/>
    </source>
</evidence>
<dbReference type="SUPFAM" id="SSF53850">
    <property type="entry name" value="Periplasmic binding protein-like II"/>
    <property type="match status" value="1"/>
</dbReference>
<comment type="subcellular location">
    <subcellularLocation>
        <location evidence="1">Periplasm</location>
    </subcellularLocation>
</comment>
<organism evidence="7 8">
    <name type="scientific">Serratia aquatilis</name>
    <dbReference type="NCBI Taxonomy" id="1737515"/>
    <lineage>
        <taxon>Bacteria</taxon>
        <taxon>Pseudomonadati</taxon>
        <taxon>Pseudomonadota</taxon>
        <taxon>Gammaproteobacteria</taxon>
        <taxon>Enterobacterales</taxon>
        <taxon>Yersiniaceae</taxon>
        <taxon>Serratia</taxon>
    </lineage>
</organism>
<evidence type="ECO:0000256" key="6">
    <source>
        <dbReference type="SAM" id="SignalP"/>
    </source>
</evidence>
<gene>
    <name evidence="7" type="ORF">ACFFJ3_20970</name>
</gene>
<evidence type="ECO:0000256" key="4">
    <source>
        <dbReference type="ARBA" id="ARBA00022729"/>
    </source>
</evidence>
<dbReference type="EMBL" id="JBHLXG010000030">
    <property type="protein sequence ID" value="MFC0228931.1"/>
    <property type="molecule type" value="Genomic_DNA"/>
</dbReference>
<feature type="chain" id="PRO_5047419990" evidence="6">
    <location>
        <begin position="22"/>
        <end position="266"/>
    </location>
</feature>
<evidence type="ECO:0000313" key="8">
    <source>
        <dbReference type="Proteomes" id="UP001589792"/>
    </source>
</evidence>
<accession>A0ABV6EIV6</accession>
<feature type="signal peptide" evidence="6">
    <location>
        <begin position="1"/>
        <end position="21"/>
    </location>
</feature>
<keyword evidence="8" id="KW-1185">Reference proteome</keyword>
<dbReference type="InterPro" id="IPR005669">
    <property type="entry name" value="Thiosulph/SO4-bd"/>
</dbReference>
<evidence type="ECO:0000256" key="3">
    <source>
        <dbReference type="ARBA" id="ARBA00022448"/>
    </source>
</evidence>
<name>A0ABV6EIV6_9GAMM</name>
<reference evidence="7 8" key="1">
    <citation type="submission" date="2024-09" db="EMBL/GenBank/DDBJ databases">
        <authorList>
            <person name="Sun Q."/>
            <person name="Mori K."/>
        </authorList>
    </citation>
    <scope>NUCLEOTIDE SEQUENCE [LARGE SCALE GENOMIC DNA]</scope>
    <source>
        <strain evidence="7 8">CCM 8626</strain>
    </source>
</reference>
<evidence type="ECO:0000256" key="5">
    <source>
        <dbReference type="ARBA" id="ARBA00022764"/>
    </source>
</evidence>
<dbReference type="PANTHER" id="PTHR30368">
    <property type="entry name" value="SULFATE-BINDING PROTEIN"/>
    <property type="match status" value="1"/>
</dbReference>
<dbReference type="Pfam" id="PF13531">
    <property type="entry name" value="SBP_bac_11"/>
    <property type="match status" value="1"/>
</dbReference>
<dbReference type="Gene3D" id="3.40.190.10">
    <property type="entry name" value="Periplasmic binding protein-like II"/>
    <property type="match status" value="2"/>
</dbReference>
<evidence type="ECO:0000256" key="1">
    <source>
        <dbReference type="ARBA" id="ARBA00004418"/>
    </source>
</evidence>
<evidence type="ECO:0000313" key="7">
    <source>
        <dbReference type="EMBL" id="MFC0228931.1"/>
    </source>
</evidence>
<dbReference type="PANTHER" id="PTHR30368:SF2">
    <property type="entry name" value="SULFATE-BINDING PROTEIN"/>
    <property type="match status" value="1"/>
</dbReference>
<dbReference type="CDD" id="cd13519">
    <property type="entry name" value="PBP2_PEB3_AcfC"/>
    <property type="match status" value="1"/>
</dbReference>
<keyword evidence="3" id="KW-0813">Transport</keyword>
<proteinExistence type="inferred from homology"/>
<keyword evidence="5" id="KW-0574">Periplasm</keyword>
<protein>
    <submittedName>
        <fullName evidence="7">Substrate-binding domain-containing protein</fullName>
    </submittedName>
</protein>